<feature type="domain" description="Alginate lyase" evidence="5">
    <location>
        <begin position="79"/>
        <end position="369"/>
    </location>
</feature>
<dbReference type="Gene3D" id="1.50.10.100">
    <property type="entry name" value="Chondroitin AC/alginate lyase"/>
    <property type="match status" value="1"/>
</dbReference>
<keyword evidence="7" id="KW-1185">Reference proteome</keyword>
<dbReference type="GO" id="GO:0042597">
    <property type="term" value="C:periplasmic space"/>
    <property type="evidence" value="ECO:0007669"/>
    <property type="project" value="InterPro"/>
</dbReference>
<feature type="compositionally biased region" description="Low complexity" evidence="3">
    <location>
        <begin position="437"/>
        <end position="450"/>
    </location>
</feature>
<dbReference type="InterPro" id="IPR008929">
    <property type="entry name" value="Chondroitin_lyas"/>
</dbReference>
<evidence type="ECO:0000256" key="1">
    <source>
        <dbReference type="ARBA" id="ARBA00022729"/>
    </source>
</evidence>
<evidence type="ECO:0000313" key="6">
    <source>
        <dbReference type="EMBL" id="KAJ7349974.1"/>
    </source>
</evidence>
<feature type="signal peptide" evidence="4">
    <location>
        <begin position="1"/>
        <end position="33"/>
    </location>
</feature>
<evidence type="ECO:0000256" key="4">
    <source>
        <dbReference type="SAM" id="SignalP"/>
    </source>
</evidence>
<dbReference type="EMBL" id="JARIHO010000015">
    <property type="protein sequence ID" value="KAJ7349974.1"/>
    <property type="molecule type" value="Genomic_DNA"/>
</dbReference>
<feature type="region of interest" description="Disordered" evidence="3">
    <location>
        <begin position="431"/>
        <end position="450"/>
    </location>
</feature>
<evidence type="ECO:0000256" key="2">
    <source>
        <dbReference type="ARBA" id="ARBA00023239"/>
    </source>
</evidence>
<evidence type="ECO:0000256" key="3">
    <source>
        <dbReference type="SAM" id="MobiDB-lite"/>
    </source>
</evidence>
<organism evidence="6 7">
    <name type="scientific">Mycena albidolilacea</name>
    <dbReference type="NCBI Taxonomy" id="1033008"/>
    <lineage>
        <taxon>Eukaryota</taxon>
        <taxon>Fungi</taxon>
        <taxon>Dikarya</taxon>
        <taxon>Basidiomycota</taxon>
        <taxon>Agaricomycotina</taxon>
        <taxon>Agaricomycetes</taxon>
        <taxon>Agaricomycetidae</taxon>
        <taxon>Agaricales</taxon>
        <taxon>Marasmiineae</taxon>
        <taxon>Mycenaceae</taxon>
        <taxon>Mycena</taxon>
    </lineage>
</organism>
<feature type="chain" id="PRO_5042010730" evidence="4">
    <location>
        <begin position="34"/>
        <end position="473"/>
    </location>
</feature>
<protein>
    <submittedName>
        <fullName evidence="6">Chondroitin AC/alginate lyase</fullName>
    </submittedName>
</protein>
<dbReference type="Pfam" id="PF05426">
    <property type="entry name" value="Alginate_lyase"/>
    <property type="match status" value="1"/>
</dbReference>
<keyword evidence="2 6" id="KW-0456">Lyase</keyword>
<reference evidence="6" key="1">
    <citation type="submission" date="2023-03" db="EMBL/GenBank/DDBJ databases">
        <title>Massive genome expansion in bonnet fungi (Mycena s.s.) driven by repeated elements and novel gene families across ecological guilds.</title>
        <authorList>
            <consortium name="Lawrence Berkeley National Laboratory"/>
            <person name="Harder C.B."/>
            <person name="Miyauchi S."/>
            <person name="Viragh M."/>
            <person name="Kuo A."/>
            <person name="Thoen E."/>
            <person name="Andreopoulos B."/>
            <person name="Lu D."/>
            <person name="Skrede I."/>
            <person name="Drula E."/>
            <person name="Henrissat B."/>
            <person name="Morin E."/>
            <person name="Kohler A."/>
            <person name="Barry K."/>
            <person name="LaButti K."/>
            <person name="Morin E."/>
            <person name="Salamov A."/>
            <person name="Lipzen A."/>
            <person name="Mereny Z."/>
            <person name="Hegedus B."/>
            <person name="Baldrian P."/>
            <person name="Stursova M."/>
            <person name="Weitz H."/>
            <person name="Taylor A."/>
            <person name="Grigoriev I.V."/>
            <person name="Nagy L.G."/>
            <person name="Martin F."/>
            <person name="Kauserud H."/>
        </authorList>
    </citation>
    <scope>NUCLEOTIDE SEQUENCE</scope>
    <source>
        <strain evidence="6">CBHHK002</strain>
    </source>
</reference>
<dbReference type="Proteomes" id="UP001218218">
    <property type="component" value="Unassembled WGS sequence"/>
</dbReference>
<dbReference type="GO" id="GO:0016829">
    <property type="term" value="F:lyase activity"/>
    <property type="evidence" value="ECO:0007669"/>
    <property type="project" value="UniProtKB-KW"/>
</dbReference>
<evidence type="ECO:0000313" key="7">
    <source>
        <dbReference type="Proteomes" id="UP001218218"/>
    </source>
</evidence>
<keyword evidence="1 4" id="KW-0732">Signal</keyword>
<name>A0AAD7A5K6_9AGAR</name>
<accession>A0AAD7A5K6</accession>
<dbReference type="AlphaFoldDB" id="A0AAD7A5K6"/>
<dbReference type="InterPro" id="IPR008397">
    <property type="entry name" value="Alginate_lyase_dom"/>
</dbReference>
<dbReference type="SUPFAM" id="SSF48230">
    <property type="entry name" value="Chondroitin AC/alginate lyase"/>
    <property type="match status" value="1"/>
</dbReference>
<comment type="caution">
    <text evidence="6">The sequence shown here is derived from an EMBL/GenBank/DDBJ whole genome shotgun (WGS) entry which is preliminary data.</text>
</comment>
<evidence type="ECO:0000259" key="5">
    <source>
        <dbReference type="Pfam" id="PF05426"/>
    </source>
</evidence>
<sequence>MLPHHAFQPSLSHPHGALTLVLLLLTNLSLVVATNPFTCYANDFVSPDHATGHYPSNLSGAQDIIVAWANEMASYGPWSVTNKPVVAPSGNKHDYMSWAPYQWPDCSKVGNKTKLSPQTMWKTCPYVFRDGQVNPDRTTINDFQSFFNLSDAVLYNSLAFTFQNQSSSVYSQRVVQYIRTWFLDSATSMNPNLKYAQMNRGPQGQTGEYTGILDLRGFAKIASGILILRQHNSSDWTSDIDSKMVAWSNKYIDWLQTASTAKQAASAKNNHGTFYVNQLMALKLIVNDTAGATALGRGYFGGIYKGQMQSNGNQPMEASRSRPYHYRNFNIAGMITNARLLKYADPTSNDWNTTSNGATIQTAVDFLMTTNPASTHETNVTAEIYPNVAAVAATYGDPQGKYVKFLNASGFPYADDASFLWDQPLAGGTLSANSNASPDDSQSHNGSSSSSAITVNRTVIWLLSGLLTGGWLW</sequence>
<proteinExistence type="predicted"/>
<gene>
    <name evidence="6" type="ORF">DFH08DRAFT_863384</name>
</gene>